<dbReference type="InterPro" id="IPR014998">
    <property type="entry name" value="DUF1848"/>
</dbReference>
<sequence>MILSVSRRTDIPCWYSEWFLNRLRSGYVLVRNPMNASQISRIILKPDTVDCIVFWTKDAGPMMERLTEIEEMGYPYCFQYTITPYGKELEPGLRAKEEILDNFCRLSDRIGMQRMVWRYDPILTVQGWTVERHAEAFSRMCKRLSGYTGRVVVSFVDLYIKLKRLKLREVEEGEIRALAEGIGSAADRYGLQVQTCCEEWDLGEYGIERGGCIDRKLLEQTCGCRLELKTDKGQRRGCGCMESIDVGAYNTCPNGCLYCYANRNLAQVRENQTRHDPRGELLCGRVKETDRIYDRKARSLRIVE</sequence>
<evidence type="ECO:0000313" key="1">
    <source>
        <dbReference type="EMBL" id="HJA91723.1"/>
    </source>
</evidence>
<reference evidence="1" key="1">
    <citation type="journal article" date="2021" name="PeerJ">
        <title>Extensive microbial diversity within the chicken gut microbiome revealed by metagenomics and culture.</title>
        <authorList>
            <person name="Gilroy R."/>
            <person name="Ravi A."/>
            <person name="Getino M."/>
            <person name="Pursley I."/>
            <person name="Horton D.L."/>
            <person name="Alikhan N.F."/>
            <person name="Baker D."/>
            <person name="Gharbi K."/>
            <person name="Hall N."/>
            <person name="Watson M."/>
            <person name="Adriaenssens E.M."/>
            <person name="Foster-Nyarko E."/>
            <person name="Jarju S."/>
            <person name="Secka A."/>
            <person name="Antonio M."/>
            <person name="Oren A."/>
            <person name="Chaudhuri R.R."/>
            <person name="La Ragione R."/>
            <person name="Hildebrand F."/>
            <person name="Pallen M.J."/>
        </authorList>
    </citation>
    <scope>NUCLEOTIDE SEQUENCE</scope>
    <source>
        <strain evidence="1">CHK179-7159</strain>
    </source>
</reference>
<dbReference type="EMBL" id="DWYY01000010">
    <property type="protein sequence ID" value="HJA91723.1"/>
    <property type="molecule type" value="Genomic_DNA"/>
</dbReference>
<dbReference type="Proteomes" id="UP000886858">
    <property type="component" value="Unassembled WGS sequence"/>
</dbReference>
<dbReference type="Pfam" id="PF08902">
    <property type="entry name" value="DUF1848"/>
    <property type="match status" value="1"/>
</dbReference>
<gene>
    <name evidence="1" type="ORF">H9717_01150</name>
</gene>
<comment type="caution">
    <text evidence="1">The sequence shown here is derived from an EMBL/GenBank/DDBJ whole genome shotgun (WGS) entry which is preliminary data.</text>
</comment>
<protein>
    <submittedName>
        <fullName evidence="1">DUF1848 domain-containing protein</fullName>
    </submittedName>
</protein>
<accession>A0A9D2KYN0</accession>
<dbReference type="AlphaFoldDB" id="A0A9D2KYN0"/>
<name>A0A9D2KYN0_9FIRM</name>
<organism evidence="1 2">
    <name type="scientific">Candidatus Eisenbergiella merdipullorum</name>
    <dbReference type="NCBI Taxonomy" id="2838553"/>
    <lineage>
        <taxon>Bacteria</taxon>
        <taxon>Bacillati</taxon>
        <taxon>Bacillota</taxon>
        <taxon>Clostridia</taxon>
        <taxon>Lachnospirales</taxon>
        <taxon>Lachnospiraceae</taxon>
        <taxon>Eisenbergiella</taxon>
    </lineage>
</organism>
<reference evidence="1" key="2">
    <citation type="submission" date="2021-04" db="EMBL/GenBank/DDBJ databases">
        <authorList>
            <person name="Gilroy R."/>
        </authorList>
    </citation>
    <scope>NUCLEOTIDE SEQUENCE</scope>
    <source>
        <strain evidence="1">CHK179-7159</strain>
    </source>
</reference>
<proteinExistence type="predicted"/>
<evidence type="ECO:0000313" key="2">
    <source>
        <dbReference type="Proteomes" id="UP000886858"/>
    </source>
</evidence>